<reference evidence="1 2" key="1">
    <citation type="submission" date="2019-05" db="EMBL/GenBank/DDBJ databases">
        <title>Another draft genome of Portunus trituberculatus and its Hox gene families provides insights of decapod evolution.</title>
        <authorList>
            <person name="Jeong J.-H."/>
            <person name="Song I."/>
            <person name="Kim S."/>
            <person name="Choi T."/>
            <person name="Kim D."/>
            <person name="Ryu S."/>
            <person name="Kim W."/>
        </authorList>
    </citation>
    <scope>NUCLEOTIDE SEQUENCE [LARGE SCALE GENOMIC DNA]</scope>
    <source>
        <tissue evidence="1">Muscle</tissue>
    </source>
</reference>
<evidence type="ECO:0000313" key="1">
    <source>
        <dbReference type="EMBL" id="MPC84015.1"/>
    </source>
</evidence>
<dbReference type="AlphaFoldDB" id="A0A5B7INJ9"/>
<dbReference type="Proteomes" id="UP000324222">
    <property type="component" value="Unassembled WGS sequence"/>
</dbReference>
<evidence type="ECO:0000313" key="2">
    <source>
        <dbReference type="Proteomes" id="UP000324222"/>
    </source>
</evidence>
<keyword evidence="2" id="KW-1185">Reference proteome</keyword>
<sequence length="52" mass="5622">MACGVEAKGAARECDGALLRAGEAGRRRHAELPPPAGRAVILWPPWDRMTPR</sequence>
<proteinExistence type="predicted"/>
<gene>
    <name evidence="1" type="ORF">E2C01_078739</name>
</gene>
<name>A0A5B7INJ9_PORTR</name>
<protein>
    <submittedName>
        <fullName evidence="1">Uncharacterized protein</fullName>
    </submittedName>
</protein>
<organism evidence="1 2">
    <name type="scientific">Portunus trituberculatus</name>
    <name type="common">Swimming crab</name>
    <name type="synonym">Neptunus trituberculatus</name>
    <dbReference type="NCBI Taxonomy" id="210409"/>
    <lineage>
        <taxon>Eukaryota</taxon>
        <taxon>Metazoa</taxon>
        <taxon>Ecdysozoa</taxon>
        <taxon>Arthropoda</taxon>
        <taxon>Crustacea</taxon>
        <taxon>Multicrustacea</taxon>
        <taxon>Malacostraca</taxon>
        <taxon>Eumalacostraca</taxon>
        <taxon>Eucarida</taxon>
        <taxon>Decapoda</taxon>
        <taxon>Pleocyemata</taxon>
        <taxon>Brachyura</taxon>
        <taxon>Eubrachyura</taxon>
        <taxon>Portunoidea</taxon>
        <taxon>Portunidae</taxon>
        <taxon>Portuninae</taxon>
        <taxon>Portunus</taxon>
    </lineage>
</organism>
<comment type="caution">
    <text evidence="1">The sequence shown here is derived from an EMBL/GenBank/DDBJ whole genome shotgun (WGS) entry which is preliminary data.</text>
</comment>
<accession>A0A5B7INJ9</accession>
<dbReference type="EMBL" id="VSRR010064195">
    <property type="protein sequence ID" value="MPC84015.1"/>
    <property type="molecule type" value="Genomic_DNA"/>
</dbReference>